<gene>
    <name evidence="2" type="ORF">V1351_03220</name>
</gene>
<proteinExistence type="predicted"/>
<reference evidence="2 3" key="1">
    <citation type="submission" date="2024-02" db="EMBL/GenBank/DDBJ databases">
        <title>Janibacter sp. nov., isolated from gut of marine sandworm.</title>
        <authorList>
            <person name="Kim B."/>
            <person name="Jun M.O."/>
            <person name="Shin N.-R."/>
        </authorList>
    </citation>
    <scope>NUCLEOTIDE SEQUENCE [LARGE SCALE GENOMIC DNA]</scope>
    <source>
        <strain evidence="2 3">A1S7</strain>
    </source>
</reference>
<feature type="transmembrane region" description="Helical" evidence="1">
    <location>
        <begin position="7"/>
        <end position="25"/>
    </location>
</feature>
<keyword evidence="1" id="KW-0472">Membrane</keyword>
<protein>
    <recommendedName>
        <fullName evidence="4">DoxX family protein</fullName>
    </recommendedName>
</protein>
<dbReference type="RefSeq" id="WP_338750646.1">
    <property type="nucleotide sequence ID" value="NZ_CP144913.1"/>
</dbReference>
<evidence type="ECO:0008006" key="4">
    <source>
        <dbReference type="Google" id="ProtNLM"/>
    </source>
</evidence>
<sequence>MSRAGELALRVLVVAALTVDCVVHLDLADAIQVAAPGGVGGGTLFRTQAAAAGLAAVLLLVTGGRFAYVLAGVVALSAFVPVLLYSFVAVPTIGPIPSMYDPTWYDKKIISALAEGLAVLLATIGVLVTRDRPVSPRN</sequence>
<feature type="transmembrane region" description="Helical" evidence="1">
    <location>
        <begin position="68"/>
        <end position="89"/>
    </location>
</feature>
<keyword evidence="1" id="KW-1133">Transmembrane helix</keyword>
<organism evidence="2 3">
    <name type="scientific">Janibacter alittae</name>
    <dbReference type="NCBI Taxonomy" id="3115209"/>
    <lineage>
        <taxon>Bacteria</taxon>
        <taxon>Bacillati</taxon>
        <taxon>Actinomycetota</taxon>
        <taxon>Actinomycetes</taxon>
        <taxon>Micrococcales</taxon>
        <taxon>Intrasporangiaceae</taxon>
        <taxon>Janibacter</taxon>
    </lineage>
</organism>
<dbReference type="EMBL" id="CP144913">
    <property type="protein sequence ID" value="WXB77086.1"/>
    <property type="molecule type" value="Genomic_DNA"/>
</dbReference>
<feature type="transmembrane region" description="Helical" evidence="1">
    <location>
        <begin position="45"/>
        <end position="61"/>
    </location>
</feature>
<keyword evidence="1" id="KW-0812">Transmembrane</keyword>
<feature type="transmembrane region" description="Helical" evidence="1">
    <location>
        <begin position="109"/>
        <end position="128"/>
    </location>
</feature>
<evidence type="ECO:0000256" key="1">
    <source>
        <dbReference type="SAM" id="Phobius"/>
    </source>
</evidence>
<accession>A0ABZ2MJ43</accession>
<dbReference type="Proteomes" id="UP001382727">
    <property type="component" value="Chromosome"/>
</dbReference>
<evidence type="ECO:0000313" key="2">
    <source>
        <dbReference type="EMBL" id="WXB77086.1"/>
    </source>
</evidence>
<evidence type="ECO:0000313" key="3">
    <source>
        <dbReference type="Proteomes" id="UP001382727"/>
    </source>
</evidence>
<name>A0ABZ2MJ43_9MICO</name>
<keyword evidence="3" id="KW-1185">Reference proteome</keyword>